<proteinExistence type="predicted"/>
<feature type="region of interest" description="Disordered" evidence="1">
    <location>
        <begin position="1"/>
        <end position="27"/>
    </location>
</feature>
<dbReference type="AlphaFoldDB" id="A0A0G4MRZ1"/>
<feature type="non-terminal residue" evidence="2">
    <location>
        <position position="1"/>
    </location>
</feature>
<gene>
    <name evidence="2" type="ORF">BN1708_020186</name>
</gene>
<keyword evidence="3" id="KW-1185">Reference proteome</keyword>
<feature type="compositionally biased region" description="Basic and acidic residues" evidence="1">
    <location>
        <begin position="54"/>
        <end position="80"/>
    </location>
</feature>
<feature type="compositionally biased region" description="Low complexity" evidence="1">
    <location>
        <begin position="1"/>
        <end position="10"/>
    </location>
</feature>
<name>A0A0G4MRZ1_VERLO</name>
<sequence>GRAARAAGPARRPHPPHGRRRRDGPVDRRLHAAHFHRAVSQAARGCQRGGRRLLHGERTGADGRRHAGHVRADAAGDCARHGARRLRRR</sequence>
<organism evidence="2 3">
    <name type="scientific">Verticillium longisporum</name>
    <name type="common">Verticillium dahliae var. longisporum</name>
    <dbReference type="NCBI Taxonomy" id="100787"/>
    <lineage>
        <taxon>Eukaryota</taxon>
        <taxon>Fungi</taxon>
        <taxon>Dikarya</taxon>
        <taxon>Ascomycota</taxon>
        <taxon>Pezizomycotina</taxon>
        <taxon>Sordariomycetes</taxon>
        <taxon>Hypocreomycetidae</taxon>
        <taxon>Glomerellales</taxon>
        <taxon>Plectosphaerellaceae</taxon>
        <taxon>Verticillium</taxon>
    </lineage>
</organism>
<dbReference type="EMBL" id="CVQH01024502">
    <property type="protein sequence ID" value="CRK36984.1"/>
    <property type="molecule type" value="Genomic_DNA"/>
</dbReference>
<feature type="region of interest" description="Disordered" evidence="1">
    <location>
        <begin position="39"/>
        <end position="89"/>
    </location>
</feature>
<evidence type="ECO:0000256" key="1">
    <source>
        <dbReference type="SAM" id="MobiDB-lite"/>
    </source>
</evidence>
<reference evidence="2 3" key="1">
    <citation type="submission" date="2015-05" db="EMBL/GenBank/DDBJ databases">
        <authorList>
            <person name="Wang D.B."/>
            <person name="Wang M."/>
        </authorList>
    </citation>
    <scope>NUCLEOTIDE SEQUENCE [LARGE SCALE GENOMIC DNA]</scope>
    <source>
        <strain evidence="2">VL1</strain>
    </source>
</reference>
<dbReference type="Proteomes" id="UP000044602">
    <property type="component" value="Unassembled WGS sequence"/>
</dbReference>
<evidence type="ECO:0000313" key="2">
    <source>
        <dbReference type="EMBL" id="CRK36984.1"/>
    </source>
</evidence>
<feature type="compositionally biased region" description="Basic residues" evidence="1">
    <location>
        <begin position="11"/>
        <end position="22"/>
    </location>
</feature>
<protein>
    <submittedName>
        <fullName evidence="2">Uncharacterized protein</fullName>
    </submittedName>
</protein>
<evidence type="ECO:0000313" key="3">
    <source>
        <dbReference type="Proteomes" id="UP000044602"/>
    </source>
</evidence>
<accession>A0A0G4MRZ1</accession>